<dbReference type="Proteomes" id="UP000093412">
    <property type="component" value="Unassembled WGS sequence"/>
</dbReference>
<feature type="region of interest" description="Disordered" evidence="1">
    <location>
        <begin position="60"/>
        <end position="98"/>
    </location>
</feature>
<sequence>MECNLALARHPSGQVRAQLATEGEHVPHDVLELLVCDLDATVAQAASHAMASRTSSTDLLDLLDAAPSHPAAPRPAAPTNEAPPAGTPAAPSETRESI</sequence>
<dbReference type="RefSeq" id="WP_068624011.1">
    <property type="nucleotide sequence ID" value="NZ_MAQA01000003.1"/>
</dbReference>
<evidence type="ECO:0000256" key="1">
    <source>
        <dbReference type="SAM" id="MobiDB-lite"/>
    </source>
</evidence>
<accession>A0ABX2Y9C8</accession>
<evidence type="ECO:0000313" key="3">
    <source>
        <dbReference type="Proteomes" id="UP000093412"/>
    </source>
</evidence>
<reference evidence="2 3" key="1">
    <citation type="submission" date="2016-06" db="EMBL/GenBank/DDBJ databases">
        <title>Genome sequence of Oerskovia enterophila DSM 43852.</title>
        <authorList>
            <person name="Poehlein A."/>
            <person name="Jag V."/>
            <person name="Bengelsdorf F.R."/>
            <person name="Daniel R."/>
            <person name="Duerre P."/>
        </authorList>
    </citation>
    <scope>NUCLEOTIDE SEQUENCE [LARGE SCALE GENOMIC DNA]</scope>
    <source>
        <strain evidence="2 3">DSM 43852</strain>
    </source>
</reference>
<organism evidence="2 3">
    <name type="scientific">Oerskovia enterophila</name>
    <dbReference type="NCBI Taxonomy" id="43678"/>
    <lineage>
        <taxon>Bacteria</taxon>
        <taxon>Bacillati</taxon>
        <taxon>Actinomycetota</taxon>
        <taxon>Actinomycetes</taxon>
        <taxon>Micrococcales</taxon>
        <taxon>Cellulomonadaceae</taxon>
        <taxon>Oerskovia</taxon>
    </lineage>
</organism>
<name>A0ABX2Y9C8_9CELL</name>
<feature type="compositionally biased region" description="Low complexity" evidence="1">
    <location>
        <begin position="60"/>
        <end position="69"/>
    </location>
</feature>
<keyword evidence="3" id="KW-1185">Reference proteome</keyword>
<protein>
    <submittedName>
        <fullName evidence="2">Uncharacterized protein</fullName>
    </submittedName>
</protein>
<dbReference type="EMBL" id="MAQA01000003">
    <property type="protein sequence ID" value="OCI32827.1"/>
    <property type="molecule type" value="Genomic_DNA"/>
</dbReference>
<comment type="caution">
    <text evidence="2">The sequence shown here is derived from an EMBL/GenBank/DDBJ whole genome shotgun (WGS) entry which is preliminary data.</text>
</comment>
<feature type="compositionally biased region" description="Low complexity" evidence="1">
    <location>
        <begin position="77"/>
        <end position="91"/>
    </location>
</feature>
<evidence type="ECO:0000313" key="2">
    <source>
        <dbReference type="EMBL" id="OCI32827.1"/>
    </source>
</evidence>
<gene>
    <name evidence="2" type="ORF">OERS_04190</name>
</gene>
<proteinExistence type="predicted"/>